<organism evidence="1 2">
    <name type="scientific">Mucuna pruriens</name>
    <name type="common">Velvet bean</name>
    <name type="synonym">Dolichos pruriens</name>
    <dbReference type="NCBI Taxonomy" id="157652"/>
    <lineage>
        <taxon>Eukaryota</taxon>
        <taxon>Viridiplantae</taxon>
        <taxon>Streptophyta</taxon>
        <taxon>Embryophyta</taxon>
        <taxon>Tracheophyta</taxon>
        <taxon>Spermatophyta</taxon>
        <taxon>Magnoliopsida</taxon>
        <taxon>eudicotyledons</taxon>
        <taxon>Gunneridae</taxon>
        <taxon>Pentapetalae</taxon>
        <taxon>rosids</taxon>
        <taxon>fabids</taxon>
        <taxon>Fabales</taxon>
        <taxon>Fabaceae</taxon>
        <taxon>Papilionoideae</taxon>
        <taxon>50 kb inversion clade</taxon>
        <taxon>NPAAA clade</taxon>
        <taxon>indigoferoid/millettioid clade</taxon>
        <taxon>Phaseoleae</taxon>
        <taxon>Mucuna</taxon>
    </lineage>
</organism>
<keyword evidence="2" id="KW-1185">Reference proteome</keyword>
<dbReference type="AlphaFoldDB" id="A0A371F8W6"/>
<feature type="non-terminal residue" evidence="1">
    <location>
        <position position="1"/>
    </location>
</feature>
<name>A0A371F8W6_MUCPR</name>
<protein>
    <submittedName>
        <fullName evidence="1">Uncharacterized protein</fullName>
    </submittedName>
</protein>
<accession>A0A371F8W6</accession>
<comment type="caution">
    <text evidence="1">The sequence shown here is derived from an EMBL/GenBank/DDBJ whole genome shotgun (WGS) entry which is preliminary data.</text>
</comment>
<proteinExistence type="predicted"/>
<evidence type="ECO:0000313" key="2">
    <source>
        <dbReference type="Proteomes" id="UP000257109"/>
    </source>
</evidence>
<sequence length="119" mass="13895">MAIMGSGVRLLVNLTSTSNLVAWLGLRMSWITPHIHTLFHVCGGHRELETTIALVKKMFPYIKFWHITERWVQWHKNFDKPIILKYMKGPRDQLRFQSFRALPHGHGLHALLTANTIRI</sequence>
<evidence type="ECO:0000313" key="1">
    <source>
        <dbReference type="EMBL" id="RDX74735.1"/>
    </source>
</evidence>
<dbReference type="Proteomes" id="UP000257109">
    <property type="component" value="Unassembled WGS sequence"/>
</dbReference>
<reference evidence="1" key="1">
    <citation type="submission" date="2018-05" db="EMBL/GenBank/DDBJ databases">
        <title>Draft genome of Mucuna pruriens seed.</title>
        <authorList>
            <person name="Nnadi N.E."/>
            <person name="Vos R."/>
            <person name="Hasami M.H."/>
            <person name="Devisetty U.K."/>
            <person name="Aguiy J.C."/>
        </authorList>
    </citation>
    <scope>NUCLEOTIDE SEQUENCE [LARGE SCALE GENOMIC DNA]</scope>
    <source>
        <strain evidence="1">JCA_2017</strain>
    </source>
</reference>
<gene>
    <name evidence="1" type="ORF">CR513_45479</name>
</gene>
<dbReference type="EMBL" id="QJKJ01010077">
    <property type="protein sequence ID" value="RDX74735.1"/>
    <property type="molecule type" value="Genomic_DNA"/>
</dbReference>